<organism evidence="1 2">
    <name type="scientific">Suilimivivens aceti</name>
    <dbReference type="NCBI Taxonomy" id="2981774"/>
    <lineage>
        <taxon>Bacteria</taxon>
        <taxon>Bacillati</taxon>
        <taxon>Bacillota</taxon>
        <taxon>Clostridia</taxon>
        <taxon>Lachnospirales</taxon>
        <taxon>Lachnospiraceae</taxon>
        <taxon>Suilimivivens</taxon>
    </lineage>
</organism>
<reference evidence="1 2" key="1">
    <citation type="journal article" date="2021" name="ISME Commun">
        <title>Automated analysis of genomic sequences facilitates high-throughput and comprehensive description of bacteria.</title>
        <authorList>
            <person name="Hitch T.C.A."/>
        </authorList>
    </citation>
    <scope>NUCLEOTIDE SEQUENCE [LARGE SCALE GENOMIC DNA]</scope>
    <source>
        <strain evidence="1 2">Sanger_18</strain>
    </source>
</reference>
<dbReference type="RefSeq" id="WP_262575514.1">
    <property type="nucleotide sequence ID" value="NZ_JAOQKJ010000012.1"/>
</dbReference>
<gene>
    <name evidence="1" type="ORF">OCV77_13395</name>
</gene>
<comment type="caution">
    <text evidence="1">The sequence shown here is derived from an EMBL/GenBank/DDBJ whole genome shotgun (WGS) entry which is preliminary data.</text>
</comment>
<evidence type="ECO:0000313" key="2">
    <source>
        <dbReference type="Proteomes" id="UP001652432"/>
    </source>
</evidence>
<accession>A0ABT2T5C3</accession>
<evidence type="ECO:0008006" key="3">
    <source>
        <dbReference type="Google" id="ProtNLM"/>
    </source>
</evidence>
<proteinExistence type="predicted"/>
<dbReference type="EMBL" id="JAOQKJ010000012">
    <property type="protein sequence ID" value="MCU6745468.1"/>
    <property type="molecule type" value="Genomic_DNA"/>
</dbReference>
<keyword evidence="2" id="KW-1185">Reference proteome</keyword>
<evidence type="ECO:0000313" key="1">
    <source>
        <dbReference type="EMBL" id="MCU6745468.1"/>
    </source>
</evidence>
<protein>
    <recommendedName>
        <fullName evidence="3">CID domain-containing protein</fullName>
    </recommendedName>
</protein>
<name>A0ABT2T5C3_9FIRM</name>
<sequence>MIWNYIFISLDIFRLKMHNKKVTTLLDAWMTFFSTDDPEEIIKLITDFPQFKPMYETLYQMCRNVENVMGFFSEELREMDRNTVRYMIDELQKEVDTQKALLEEKDTVIAEKDAIIANLQAKLAEK</sequence>
<dbReference type="Proteomes" id="UP001652432">
    <property type="component" value="Unassembled WGS sequence"/>
</dbReference>